<evidence type="ECO:0000256" key="2">
    <source>
        <dbReference type="ARBA" id="ARBA00005371"/>
    </source>
</evidence>
<evidence type="ECO:0000256" key="6">
    <source>
        <dbReference type="SAM" id="MobiDB-lite"/>
    </source>
</evidence>
<comment type="subcellular location">
    <subcellularLocation>
        <location evidence="1">Nucleus</location>
    </subcellularLocation>
</comment>
<dbReference type="VEuPathDB" id="FungiDB:M_BR32_EuGene_00131261"/>
<evidence type="ECO:0000256" key="3">
    <source>
        <dbReference type="ARBA" id="ARBA00022664"/>
    </source>
</evidence>
<organism evidence="8 9">
    <name type="scientific">Pyricularia oryzae</name>
    <name type="common">Rice blast fungus</name>
    <name type="synonym">Magnaporthe oryzae</name>
    <dbReference type="NCBI Taxonomy" id="318829"/>
    <lineage>
        <taxon>Eukaryota</taxon>
        <taxon>Fungi</taxon>
        <taxon>Dikarya</taxon>
        <taxon>Ascomycota</taxon>
        <taxon>Pezizomycotina</taxon>
        <taxon>Sordariomycetes</taxon>
        <taxon>Sordariomycetidae</taxon>
        <taxon>Magnaporthales</taxon>
        <taxon>Pyriculariaceae</taxon>
        <taxon>Pyricularia</taxon>
    </lineage>
</organism>
<dbReference type="CDD" id="cd22852">
    <property type="entry name" value="SMN_C"/>
    <property type="match status" value="1"/>
</dbReference>
<evidence type="ECO:0000259" key="7">
    <source>
        <dbReference type="Pfam" id="PF20636"/>
    </source>
</evidence>
<feature type="region of interest" description="Disordered" evidence="6">
    <location>
        <begin position="46"/>
        <end position="124"/>
    </location>
</feature>
<reference evidence="8 9" key="1">
    <citation type="journal article" date="2019" name="Mol. Biol. Evol.">
        <title>Blast fungal genomes show frequent chromosomal changes, gene gains and losses, and effector gene turnover.</title>
        <authorList>
            <person name="Gomez Luciano L.B."/>
            <person name="Jason Tsai I."/>
            <person name="Chuma I."/>
            <person name="Tosa Y."/>
            <person name="Chen Y.H."/>
            <person name="Li J.Y."/>
            <person name="Li M.Y."/>
            <person name="Jade Lu M.Y."/>
            <person name="Nakayashiki H."/>
            <person name="Li W.H."/>
        </authorList>
    </citation>
    <scope>NUCLEOTIDE SEQUENCE [LARGE SCALE GENOMIC DNA]</scope>
    <source>
        <strain evidence="8">MZ5-1-6</strain>
    </source>
</reference>
<evidence type="ECO:0000256" key="4">
    <source>
        <dbReference type="ARBA" id="ARBA00023187"/>
    </source>
</evidence>
<dbReference type="Pfam" id="PF20636">
    <property type="entry name" value="SMN_G2-BD"/>
    <property type="match status" value="1"/>
</dbReference>
<dbReference type="InterPro" id="IPR040424">
    <property type="entry name" value="Smn1"/>
</dbReference>
<dbReference type="PANTHER" id="PTHR39267:SF1">
    <property type="entry name" value="SURVIVAL MOTOR NEURON PROTEIN"/>
    <property type="match status" value="1"/>
</dbReference>
<protein>
    <recommendedName>
        <fullName evidence="7">Survival Motor Neuron Gemin2-binding domain-containing protein</fullName>
    </recommendedName>
</protein>
<evidence type="ECO:0000256" key="5">
    <source>
        <dbReference type="ARBA" id="ARBA00023242"/>
    </source>
</evidence>
<keyword evidence="5" id="KW-0539">Nucleus</keyword>
<feature type="domain" description="Survival Motor Neuron Gemin2-binding" evidence="7">
    <location>
        <begin position="10"/>
        <end position="34"/>
    </location>
</feature>
<dbReference type="InterPro" id="IPR049481">
    <property type="entry name" value="SMN_G2-BD"/>
</dbReference>
<dbReference type="PANTHER" id="PTHR39267">
    <property type="entry name" value="SURVIVAL MOTOR NEURON-LIKE PROTEIN 1"/>
    <property type="match status" value="1"/>
</dbReference>
<evidence type="ECO:0000313" key="9">
    <source>
        <dbReference type="Proteomes" id="UP000294847"/>
    </source>
</evidence>
<keyword evidence="4" id="KW-0508">mRNA splicing</keyword>
<dbReference type="GO" id="GO:0005634">
    <property type="term" value="C:nucleus"/>
    <property type="evidence" value="ECO:0007669"/>
    <property type="project" value="UniProtKB-SubCell"/>
</dbReference>
<keyword evidence="3" id="KW-0507">mRNA processing</keyword>
<dbReference type="Pfam" id="PF20635">
    <property type="entry name" value="SMN_YG-box"/>
    <property type="match status" value="1"/>
</dbReference>
<name>A0A4P7NEP3_PYROR</name>
<sequence>MSEEEKVVTHEDIWDDSALVNSWNEALEEYKKYHSIHADRAAEATIVPDSQKSGHFPPFFAVSTSPGRPLRNAKTETNEPQSPPNGTRGDGETIQEQAKPTSGCPEGSGVNDQQHGGALSSPISVLGSVKDEGLKSLLMSWYYAGYYTGLYEGQQQRDPGKVNPDRR</sequence>
<comment type="similarity">
    <text evidence="2">Belongs to the SMN family.</text>
</comment>
<evidence type="ECO:0000313" key="8">
    <source>
        <dbReference type="EMBL" id="QBZ60340.1"/>
    </source>
</evidence>
<dbReference type="Proteomes" id="UP000294847">
    <property type="component" value="Chromosome 4"/>
</dbReference>
<dbReference type="EMBL" id="CP034207">
    <property type="protein sequence ID" value="QBZ60340.1"/>
    <property type="molecule type" value="Genomic_DNA"/>
</dbReference>
<dbReference type="CDD" id="cd22851">
    <property type="entry name" value="SMN_N"/>
    <property type="match status" value="1"/>
</dbReference>
<dbReference type="GO" id="GO:0008380">
    <property type="term" value="P:RNA splicing"/>
    <property type="evidence" value="ECO:0007669"/>
    <property type="project" value="UniProtKB-KW"/>
</dbReference>
<dbReference type="AlphaFoldDB" id="A0A4P7NEP3"/>
<accession>A0A4P7NEP3</accession>
<evidence type="ECO:0000256" key="1">
    <source>
        <dbReference type="ARBA" id="ARBA00004123"/>
    </source>
</evidence>
<proteinExistence type="inferred from homology"/>
<gene>
    <name evidence="8" type="ORF">PoMZ_07280</name>
</gene>
<dbReference type="InterPro" id="IPR047313">
    <property type="entry name" value="SMN_C"/>
</dbReference>
<dbReference type="GO" id="GO:0006397">
    <property type="term" value="P:mRNA processing"/>
    <property type="evidence" value="ECO:0007669"/>
    <property type="project" value="UniProtKB-KW"/>
</dbReference>